<organism evidence="2 3">
    <name type="scientific">Ignelater luminosus</name>
    <name type="common">Cucubano</name>
    <name type="synonym">Pyrophorus luminosus</name>
    <dbReference type="NCBI Taxonomy" id="2038154"/>
    <lineage>
        <taxon>Eukaryota</taxon>
        <taxon>Metazoa</taxon>
        <taxon>Ecdysozoa</taxon>
        <taxon>Arthropoda</taxon>
        <taxon>Hexapoda</taxon>
        <taxon>Insecta</taxon>
        <taxon>Pterygota</taxon>
        <taxon>Neoptera</taxon>
        <taxon>Endopterygota</taxon>
        <taxon>Coleoptera</taxon>
        <taxon>Polyphaga</taxon>
        <taxon>Elateriformia</taxon>
        <taxon>Elateroidea</taxon>
        <taxon>Elateridae</taxon>
        <taxon>Agrypninae</taxon>
        <taxon>Pyrophorini</taxon>
        <taxon>Ignelater</taxon>
    </lineage>
</organism>
<dbReference type="AlphaFoldDB" id="A0A8K0CZZ3"/>
<proteinExistence type="predicted"/>
<dbReference type="OrthoDB" id="8037366at2759"/>
<reference evidence="2" key="1">
    <citation type="submission" date="2019-08" db="EMBL/GenBank/DDBJ databases">
        <title>The genome of the North American firefly Photinus pyralis.</title>
        <authorList>
            <consortium name="Photinus pyralis genome working group"/>
            <person name="Fallon T.R."/>
            <person name="Sander Lower S.E."/>
            <person name="Weng J.-K."/>
        </authorList>
    </citation>
    <scope>NUCLEOTIDE SEQUENCE</scope>
    <source>
        <strain evidence="2">TRF0915ILg1</strain>
        <tissue evidence="2">Whole body</tissue>
    </source>
</reference>
<gene>
    <name evidence="2" type="ORF">ILUMI_11622</name>
</gene>
<comment type="caution">
    <text evidence="2">The sequence shown here is derived from an EMBL/GenBank/DDBJ whole genome shotgun (WGS) entry which is preliminary data.</text>
</comment>
<evidence type="ECO:0008006" key="4">
    <source>
        <dbReference type="Google" id="ProtNLM"/>
    </source>
</evidence>
<name>A0A8K0CZZ3_IGNLU</name>
<feature type="compositionally biased region" description="Basic and acidic residues" evidence="1">
    <location>
        <begin position="356"/>
        <end position="378"/>
    </location>
</feature>
<dbReference type="EMBL" id="VTPC01006906">
    <property type="protein sequence ID" value="KAF2894551.1"/>
    <property type="molecule type" value="Genomic_DNA"/>
</dbReference>
<evidence type="ECO:0000313" key="3">
    <source>
        <dbReference type="Proteomes" id="UP000801492"/>
    </source>
</evidence>
<feature type="region of interest" description="Disordered" evidence="1">
    <location>
        <begin position="356"/>
        <end position="384"/>
    </location>
</feature>
<keyword evidence="3" id="KW-1185">Reference proteome</keyword>
<accession>A0A8K0CZZ3</accession>
<dbReference type="Proteomes" id="UP000801492">
    <property type="component" value="Unassembled WGS sequence"/>
</dbReference>
<protein>
    <recommendedName>
        <fullName evidence="4">HTH CENPB-type domain-containing protein</fullName>
    </recommendedName>
</protein>
<evidence type="ECO:0000256" key="1">
    <source>
        <dbReference type="SAM" id="MobiDB-lite"/>
    </source>
</evidence>
<evidence type="ECO:0000313" key="2">
    <source>
        <dbReference type="EMBL" id="KAF2894551.1"/>
    </source>
</evidence>
<feature type="region of interest" description="Disordered" evidence="1">
    <location>
        <begin position="1"/>
        <end position="23"/>
    </location>
</feature>
<dbReference type="InterPro" id="IPR036397">
    <property type="entry name" value="RNaseH_sf"/>
</dbReference>
<dbReference type="GO" id="GO:0003676">
    <property type="term" value="F:nucleic acid binding"/>
    <property type="evidence" value="ECO:0007669"/>
    <property type="project" value="InterPro"/>
</dbReference>
<dbReference type="Gene3D" id="3.30.420.10">
    <property type="entry name" value="Ribonuclease H-like superfamily/Ribonuclease H"/>
    <property type="match status" value="1"/>
</dbReference>
<sequence>MDKSERTTSKLGRLIPNNGGSSEKKRHTLVLICQKAHPGYETLPRDEGRYKRTFSETQEKEFADYLYDLNNRAFGLTSLECGKLAYEFAKHKNIQHQFNKKAKAAGKDWLISFIQRQKISLWKPESISLRRLVGYNKTESKQPFVLSPMSVKRVAKVTSGERERTFFPRYELLNQYSPSSDAMAHSTFNPDVFDDADFAPSMVSERDHPNTHKIYQQASRKSCEEKFSLSDNEPLNVYSDCGTNFVGASRQLDMMKSATESEGIPWHFNPPASPNCKGLCETGIKAVKTYFYRRVPVKKRNESENKLGKMLDRLAASIDNLVDNQTKKLDRVESSIEKLTQNVVLVKIVQIAESERNKCKSKSDKDKSGDERCSKLGERANSSK</sequence>